<dbReference type="Proteomes" id="UP001221838">
    <property type="component" value="Unassembled WGS sequence"/>
</dbReference>
<evidence type="ECO:0000313" key="2">
    <source>
        <dbReference type="Proteomes" id="UP001221838"/>
    </source>
</evidence>
<name>A0ABT5DDD2_9BACT</name>
<dbReference type="RefSeq" id="WP_272141115.1">
    <property type="nucleotide sequence ID" value="NZ_JAQNDM010000002.1"/>
</dbReference>
<gene>
    <name evidence="1" type="ORF">POL68_21985</name>
</gene>
<accession>A0ABT5DDD2</accession>
<reference evidence="1 2" key="1">
    <citation type="submission" date="2022-11" db="EMBL/GenBank/DDBJ databases">
        <title>Minimal conservation of predation-associated metabolite biosynthetic gene clusters underscores biosynthetic potential of Myxococcota including descriptions for ten novel species: Archangium lansinium sp. nov., Myxococcus landrumus sp. nov., Nannocystis bai.</title>
        <authorList>
            <person name="Ahearne A."/>
            <person name="Stevens C."/>
            <person name="Dowd S."/>
        </authorList>
    </citation>
    <scope>NUCLEOTIDE SEQUENCE [LARGE SCALE GENOMIC DNA]</scope>
    <source>
        <strain evidence="1 2">NCWAL01</strain>
    </source>
</reference>
<sequence>MCFVDVTREERPVLSPDDWFALILHGFDRKQGTAARPTLDCSGSPVVWNEPAADECSEAGPEVIPLPPAERLTEEDLVMETIQADVRLVWVIARRFSNGEALGPIGLVERTDKGIIVRALGSLRSFPQQAKLRLERSGEVDVLVAEGDQCTEEEPIVCHRFARLLPMRNGRFFAEAVTSEAGRCLGPAWFPLGREQLMEVSGGLQRKMEQSSTLKFTSEGILLNEMVSMHDIDPKRPSMPPRAYRRAQAERVLRVEGNRLVGTESSLWIQLMGQELRGGATPVEPVLIATPRPSKTLPAGVQAKDSP</sequence>
<protein>
    <submittedName>
        <fullName evidence="1">Uncharacterized protein</fullName>
    </submittedName>
</protein>
<comment type="caution">
    <text evidence="1">The sequence shown here is derived from an EMBL/GenBank/DDBJ whole genome shotgun (WGS) entry which is preliminary data.</text>
</comment>
<keyword evidence="2" id="KW-1185">Reference proteome</keyword>
<dbReference type="EMBL" id="JAQNDM010000002">
    <property type="protein sequence ID" value="MDC0711155.1"/>
    <property type="molecule type" value="Genomic_DNA"/>
</dbReference>
<proteinExistence type="predicted"/>
<organism evidence="1 2">
    <name type="scientific">Stigmatella ashevillensis</name>
    <dbReference type="NCBI Taxonomy" id="2995309"/>
    <lineage>
        <taxon>Bacteria</taxon>
        <taxon>Pseudomonadati</taxon>
        <taxon>Myxococcota</taxon>
        <taxon>Myxococcia</taxon>
        <taxon>Myxococcales</taxon>
        <taxon>Cystobacterineae</taxon>
        <taxon>Archangiaceae</taxon>
        <taxon>Stigmatella</taxon>
    </lineage>
</organism>
<evidence type="ECO:0000313" key="1">
    <source>
        <dbReference type="EMBL" id="MDC0711155.1"/>
    </source>
</evidence>